<dbReference type="HOGENOM" id="CLU_047535_1_0_9"/>
<evidence type="ECO:0000256" key="1">
    <source>
        <dbReference type="ARBA" id="ARBA00010577"/>
    </source>
</evidence>
<keyword evidence="3" id="KW-0969">Cilium</keyword>
<gene>
    <name evidence="3" type="ORF">BleG1_2249</name>
</gene>
<reference evidence="3 4" key="1">
    <citation type="journal article" date="2014" name="Gene">
        <title>A comparative genomic analysis of the alkalitolerant soil bacterium Bacillus lehensis G1.</title>
        <authorList>
            <person name="Noor Y.M."/>
            <person name="Samsulrizal N.H."/>
            <person name="Jema'on N.A."/>
            <person name="Low K.O."/>
            <person name="Ramli A.N."/>
            <person name="Alias N.I."/>
            <person name="Damis S.I."/>
            <person name="Fuzi S.F."/>
            <person name="Isa M.N."/>
            <person name="Murad A.M."/>
            <person name="Raih M.F."/>
            <person name="Bakar F.D."/>
            <person name="Najimudin N."/>
            <person name="Mahadi N.M."/>
            <person name="Illias R.M."/>
        </authorList>
    </citation>
    <scope>NUCLEOTIDE SEQUENCE [LARGE SCALE GENOMIC DNA]</scope>
    <source>
        <strain evidence="3 4">G1</strain>
    </source>
</reference>
<dbReference type="OrthoDB" id="280334at2"/>
<keyword evidence="3" id="KW-0966">Cell projection</keyword>
<comment type="similarity">
    <text evidence="1">Belongs to the FlgD family.</text>
</comment>
<accession>A0A060LXA0</accession>
<dbReference type="Pfam" id="PF03963">
    <property type="entry name" value="FlgD"/>
    <property type="match status" value="1"/>
</dbReference>
<keyword evidence="2" id="KW-1005">Bacterial flagellum biogenesis</keyword>
<proteinExistence type="inferred from homology"/>
<evidence type="ECO:0000256" key="2">
    <source>
        <dbReference type="ARBA" id="ARBA00022795"/>
    </source>
</evidence>
<dbReference type="PATRIC" id="fig|1246626.3.peg.2247"/>
<dbReference type="AlphaFoldDB" id="A0A060LXA0"/>
<dbReference type="NCBIfam" id="NF007197">
    <property type="entry name" value="PRK09618.1"/>
    <property type="match status" value="1"/>
</dbReference>
<evidence type="ECO:0000313" key="4">
    <source>
        <dbReference type="Proteomes" id="UP000027142"/>
    </source>
</evidence>
<dbReference type="EMBL" id="CP003923">
    <property type="protein sequence ID" value="AIC94827.1"/>
    <property type="molecule type" value="Genomic_DNA"/>
</dbReference>
<dbReference type="KEGG" id="ble:BleG1_2249"/>
<dbReference type="Proteomes" id="UP000027142">
    <property type="component" value="Chromosome"/>
</dbReference>
<name>A0A060LXA0_9BACI</name>
<sequence length="146" mass="16767">MTQIDPSLLLSSQKQQAKSQSNPLGQEAFLKLLITQLQHQDPTNPMEDREYIAQLATFSQLEQLTQLNATMQYMYLDQKSQQLMSLSELIGKHVTWKNEDKEGSGEVTAVKYDKNGELIVEINRDEWIKAGHMLQITQATQTEKER</sequence>
<keyword evidence="4" id="KW-1185">Reference proteome</keyword>
<dbReference type="eggNOG" id="COG1843">
    <property type="taxonomic scope" value="Bacteria"/>
</dbReference>
<dbReference type="STRING" id="1246626.BleG1_2249"/>
<protein>
    <submittedName>
        <fullName evidence="3">Flagellar hook capping protein</fullName>
    </submittedName>
</protein>
<organism evidence="3 4">
    <name type="scientific">Shouchella lehensis G1</name>
    <dbReference type="NCBI Taxonomy" id="1246626"/>
    <lineage>
        <taxon>Bacteria</taxon>
        <taxon>Bacillati</taxon>
        <taxon>Bacillota</taxon>
        <taxon>Bacilli</taxon>
        <taxon>Bacillales</taxon>
        <taxon>Bacillaceae</taxon>
        <taxon>Shouchella</taxon>
    </lineage>
</organism>
<dbReference type="InterPro" id="IPR005648">
    <property type="entry name" value="FlgD"/>
</dbReference>
<dbReference type="RefSeq" id="WP_038480737.1">
    <property type="nucleotide sequence ID" value="NZ_CP003923.1"/>
</dbReference>
<evidence type="ECO:0000313" key="3">
    <source>
        <dbReference type="EMBL" id="AIC94827.1"/>
    </source>
</evidence>
<keyword evidence="3" id="KW-0282">Flagellum</keyword>
<dbReference type="GO" id="GO:0044781">
    <property type="term" value="P:bacterial-type flagellum organization"/>
    <property type="evidence" value="ECO:0007669"/>
    <property type="project" value="UniProtKB-KW"/>
</dbReference>